<dbReference type="AlphaFoldDB" id="D9SHT4"/>
<feature type="transmembrane region" description="Helical" evidence="7">
    <location>
        <begin position="45"/>
        <end position="65"/>
    </location>
</feature>
<dbReference type="GO" id="GO:0005886">
    <property type="term" value="C:plasma membrane"/>
    <property type="evidence" value="ECO:0007669"/>
    <property type="project" value="TreeGrafter"/>
</dbReference>
<keyword evidence="6 7" id="KW-0472">Membrane</keyword>
<keyword evidence="4 7" id="KW-0812">Transmembrane</keyword>
<dbReference type="GO" id="GO:0006882">
    <property type="term" value="P:intracellular zinc ion homeostasis"/>
    <property type="evidence" value="ECO:0007669"/>
    <property type="project" value="TreeGrafter"/>
</dbReference>
<dbReference type="NCBIfam" id="TIGR01297">
    <property type="entry name" value="CDF"/>
    <property type="match status" value="1"/>
</dbReference>
<comment type="similarity">
    <text evidence="2">Belongs to the cation diffusion facilitator (CDF) transporter (TC 2.A.4) family.</text>
</comment>
<dbReference type="eggNOG" id="COG0053">
    <property type="taxonomic scope" value="Bacteria"/>
</dbReference>
<organism evidence="10 11">
    <name type="scientific">Gallionella capsiferriformans (strain ES-2)</name>
    <name type="common">Gallionella ferruginea capsiferriformans (strain ES-2)</name>
    <dbReference type="NCBI Taxonomy" id="395494"/>
    <lineage>
        <taxon>Bacteria</taxon>
        <taxon>Pseudomonadati</taxon>
        <taxon>Pseudomonadota</taxon>
        <taxon>Betaproteobacteria</taxon>
        <taxon>Nitrosomonadales</taxon>
        <taxon>Gallionellaceae</taxon>
        <taxon>Gallionella</taxon>
    </lineage>
</organism>
<dbReference type="InterPro" id="IPR002524">
    <property type="entry name" value="Cation_efflux"/>
</dbReference>
<evidence type="ECO:0000256" key="1">
    <source>
        <dbReference type="ARBA" id="ARBA00004141"/>
    </source>
</evidence>
<name>D9SHT4_GALCS</name>
<gene>
    <name evidence="10" type="ordered locus">Galf_2018</name>
</gene>
<dbReference type="Pfam" id="PF16916">
    <property type="entry name" value="ZT_dimer"/>
    <property type="match status" value="1"/>
</dbReference>
<dbReference type="InterPro" id="IPR027469">
    <property type="entry name" value="Cation_efflux_TMD_sf"/>
</dbReference>
<dbReference type="EMBL" id="CP002159">
    <property type="protein sequence ID" value="ADL56024.1"/>
    <property type="molecule type" value="Genomic_DNA"/>
</dbReference>
<feature type="transmembrane region" description="Helical" evidence="7">
    <location>
        <begin position="14"/>
        <end position="33"/>
    </location>
</feature>
<feature type="transmembrane region" description="Helical" evidence="7">
    <location>
        <begin position="153"/>
        <end position="174"/>
    </location>
</feature>
<sequence>MNAATKLSPSLKRYAWLSIAAAIATILLKGVAWRLTGSVGLLSDAIESLVNLAGALMALWMLTLAESPADDEHAHGHGKAEYFSSAFEGLLILLAALAIGYAAVVRLMNPVPLEAVGVGLLVSVLASIINFATARTLLAVGKKRHSITLEADAHHLMTDVWTSAGVIAGIGIVWLTDLLWLDPVIALLVAFNIIWTGWHLIQRSAAGLMDTSLPLENRQKIEAVLAGYRKQGLDFHALRTRQAGRRTFVTLHILVPGHWTVKQGHDWAERIELDIGKVVYQAHITTHLEPLDDPVSMFDQELDRIH</sequence>
<feature type="transmembrane region" description="Helical" evidence="7">
    <location>
        <begin position="116"/>
        <end position="141"/>
    </location>
</feature>
<dbReference type="InterPro" id="IPR050291">
    <property type="entry name" value="CDF_Transporter"/>
</dbReference>
<dbReference type="STRING" id="395494.Galf_2018"/>
<evidence type="ECO:0000259" key="9">
    <source>
        <dbReference type="Pfam" id="PF16916"/>
    </source>
</evidence>
<dbReference type="InterPro" id="IPR027470">
    <property type="entry name" value="Cation_efflux_CTD"/>
</dbReference>
<dbReference type="GO" id="GO:0015086">
    <property type="term" value="F:cadmium ion transmembrane transporter activity"/>
    <property type="evidence" value="ECO:0007669"/>
    <property type="project" value="TreeGrafter"/>
</dbReference>
<evidence type="ECO:0000256" key="7">
    <source>
        <dbReference type="SAM" id="Phobius"/>
    </source>
</evidence>
<comment type="subcellular location">
    <subcellularLocation>
        <location evidence="1">Membrane</location>
        <topology evidence="1">Multi-pass membrane protein</topology>
    </subcellularLocation>
</comment>
<evidence type="ECO:0000256" key="5">
    <source>
        <dbReference type="ARBA" id="ARBA00022989"/>
    </source>
</evidence>
<dbReference type="PANTHER" id="PTHR43840:SF15">
    <property type="entry name" value="MITOCHONDRIAL METAL TRANSPORTER 1-RELATED"/>
    <property type="match status" value="1"/>
</dbReference>
<dbReference type="Proteomes" id="UP000001235">
    <property type="component" value="Chromosome"/>
</dbReference>
<feature type="domain" description="Cation efflux protein transmembrane" evidence="8">
    <location>
        <begin position="16"/>
        <end position="209"/>
    </location>
</feature>
<evidence type="ECO:0000256" key="3">
    <source>
        <dbReference type="ARBA" id="ARBA00022448"/>
    </source>
</evidence>
<evidence type="ECO:0000313" key="10">
    <source>
        <dbReference type="EMBL" id="ADL56024.1"/>
    </source>
</evidence>
<dbReference type="KEGG" id="gca:Galf_2018"/>
<evidence type="ECO:0000259" key="8">
    <source>
        <dbReference type="Pfam" id="PF01545"/>
    </source>
</evidence>
<dbReference type="Gene3D" id="1.20.1510.10">
    <property type="entry name" value="Cation efflux protein transmembrane domain"/>
    <property type="match status" value="1"/>
</dbReference>
<dbReference type="HOGENOM" id="CLU_013430_3_0_4"/>
<dbReference type="PANTHER" id="PTHR43840">
    <property type="entry name" value="MITOCHONDRIAL METAL TRANSPORTER 1-RELATED"/>
    <property type="match status" value="1"/>
</dbReference>
<dbReference type="RefSeq" id="WP_013293956.1">
    <property type="nucleotide sequence ID" value="NC_014394.1"/>
</dbReference>
<dbReference type="InterPro" id="IPR058533">
    <property type="entry name" value="Cation_efflux_TM"/>
</dbReference>
<dbReference type="Gene3D" id="3.30.70.1350">
    <property type="entry name" value="Cation efflux protein, cytoplasmic domain"/>
    <property type="match status" value="1"/>
</dbReference>
<evidence type="ECO:0000256" key="2">
    <source>
        <dbReference type="ARBA" id="ARBA00008114"/>
    </source>
</evidence>
<feature type="transmembrane region" description="Helical" evidence="7">
    <location>
        <begin position="180"/>
        <end position="201"/>
    </location>
</feature>
<dbReference type="SUPFAM" id="SSF161111">
    <property type="entry name" value="Cation efflux protein transmembrane domain-like"/>
    <property type="match status" value="1"/>
</dbReference>
<proteinExistence type="inferred from homology"/>
<reference evidence="10 11" key="1">
    <citation type="submission" date="2010-08" db="EMBL/GenBank/DDBJ databases">
        <title>Complete sequence of Gallionella capsiferriformans ES-2.</title>
        <authorList>
            <consortium name="US DOE Joint Genome Institute"/>
            <person name="Lucas S."/>
            <person name="Copeland A."/>
            <person name="Lapidus A."/>
            <person name="Cheng J.-F."/>
            <person name="Bruce D."/>
            <person name="Goodwin L."/>
            <person name="Pitluck S."/>
            <person name="Chertkov O."/>
            <person name="Davenport K.W."/>
            <person name="Detter J.C."/>
            <person name="Han C."/>
            <person name="Tapia R."/>
            <person name="Land M."/>
            <person name="Hauser L."/>
            <person name="Chang Y.-J."/>
            <person name="Jeffries C."/>
            <person name="Kyrpides N."/>
            <person name="Ivanova N."/>
            <person name="Mikhailova N."/>
            <person name="Shelobolina E.S."/>
            <person name="Picardal F."/>
            <person name="Roden E."/>
            <person name="Emerson D."/>
            <person name="Woyke T."/>
        </authorList>
    </citation>
    <scope>NUCLEOTIDE SEQUENCE [LARGE SCALE GENOMIC DNA]</scope>
    <source>
        <strain evidence="10 11">ES-2</strain>
    </source>
</reference>
<keyword evidence="5 7" id="KW-1133">Transmembrane helix</keyword>
<dbReference type="InterPro" id="IPR036837">
    <property type="entry name" value="Cation_efflux_CTD_sf"/>
</dbReference>
<evidence type="ECO:0000256" key="6">
    <source>
        <dbReference type="ARBA" id="ARBA00023136"/>
    </source>
</evidence>
<dbReference type="GO" id="GO:0015341">
    <property type="term" value="F:zinc efflux antiporter activity"/>
    <property type="evidence" value="ECO:0007669"/>
    <property type="project" value="TreeGrafter"/>
</dbReference>
<accession>D9SHT4</accession>
<dbReference type="SUPFAM" id="SSF160240">
    <property type="entry name" value="Cation efflux protein cytoplasmic domain-like"/>
    <property type="match status" value="1"/>
</dbReference>
<feature type="transmembrane region" description="Helical" evidence="7">
    <location>
        <begin position="86"/>
        <end position="104"/>
    </location>
</feature>
<feature type="domain" description="Cation efflux protein cytoplasmic" evidence="9">
    <location>
        <begin position="214"/>
        <end position="290"/>
    </location>
</feature>
<dbReference type="Pfam" id="PF01545">
    <property type="entry name" value="Cation_efflux"/>
    <property type="match status" value="1"/>
</dbReference>
<keyword evidence="11" id="KW-1185">Reference proteome</keyword>
<dbReference type="GO" id="GO:0015093">
    <property type="term" value="F:ferrous iron transmembrane transporter activity"/>
    <property type="evidence" value="ECO:0007669"/>
    <property type="project" value="TreeGrafter"/>
</dbReference>
<keyword evidence="3" id="KW-0813">Transport</keyword>
<protein>
    <submittedName>
        <fullName evidence="10">Cation diffusion facilitator family transporter</fullName>
    </submittedName>
</protein>
<evidence type="ECO:0000256" key="4">
    <source>
        <dbReference type="ARBA" id="ARBA00022692"/>
    </source>
</evidence>
<evidence type="ECO:0000313" key="11">
    <source>
        <dbReference type="Proteomes" id="UP000001235"/>
    </source>
</evidence>
<dbReference type="OrthoDB" id="9806522at2"/>